<evidence type="ECO:0000256" key="1">
    <source>
        <dbReference type="SAM" id="MobiDB-lite"/>
    </source>
</evidence>
<reference evidence="3" key="1">
    <citation type="journal article" date="2019" name="Int. J. Syst. Evol. Microbiol.">
        <title>The Global Catalogue of Microorganisms (GCM) 10K type strain sequencing project: providing services to taxonomists for standard genome sequencing and annotation.</title>
        <authorList>
            <consortium name="The Broad Institute Genomics Platform"/>
            <consortium name="The Broad Institute Genome Sequencing Center for Infectious Disease"/>
            <person name="Wu L."/>
            <person name="Ma J."/>
        </authorList>
    </citation>
    <scope>NUCLEOTIDE SEQUENCE [LARGE SCALE GENOMIC DNA]</scope>
    <source>
        <strain evidence="3">JCM 17442</strain>
    </source>
</reference>
<name>A0ABP8E084_9MICO</name>
<protein>
    <recommendedName>
        <fullName evidence="4">Lipoprotein</fullName>
    </recommendedName>
</protein>
<keyword evidence="3" id="KW-1185">Reference proteome</keyword>
<comment type="caution">
    <text evidence="2">The sequence shown here is derived from an EMBL/GenBank/DDBJ whole genome shotgun (WGS) entry which is preliminary data.</text>
</comment>
<feature type="compositionally biased region" description="Low complexity" evidence="1">
    <location>
        <begin position="38"/>
        <end position="56"/>
    </location>
</feature>
<sequence length="308" mass="31803">MLDHSSGTPSSALRAVALSCLAVSLLAVTGCSSTRPSTGAETTGAVTPGAETTPPATSTPPAPGAPGPITAGRMLGDAVAVSSVTDTLGTYAHVGLSPQAKAAAFDPALVDPDSEKGLFDAARLASAQRWVTGFIASETLDSPALDVARNYPAWSARAEEDSVAPGGSALLDAGTDGTNAITWNAAGTNIVPRLIRDGGPRMTRETVDVTRVYPFTDGGPGPAIAFFVTAEADYRVSDEAARAYVEARDPTDSAATRERKTVPALYDGTGENSFPVKGTLVYSVVQRESSWRIAGVKVTYDTPQTWQK</sequence>
<gene>
    <name evidence="2" type="ORF">GCM10022256_12470</name>
</gene>
<feature type="compositionally biased region" description="Pro residues" evidence="1">
    <location>
        <begin position="57"/>
        <end position="66"/>
    </location>
</feature>
<dbReference type="Proteomes" id="UP001501594">
    <property type="component" value="Unassembled WGS sequence"/>
</dbReference>
<evidence type="ECO:0000313" key="3">
    <source>
        <dbReference type="Proteomes" id="UP001501594"/>
    </source>
</evidence>
<dbReference type="EMBL" id="BAABAU010000001">
    <property type="protein sequence ID" value="GAA4265635.1"/>
    <property type="molecule type" value="Genomic_DNA"/>
</dbReference>
<organism evidence="2 3">
    <name type="scientific">Frondihabitans peucedani</name>
    <dbReference type="NCBI Taxonomy" id="598626"/>
    <lineage>
        <taxon>Bacteria</taxon>
        <taxon>Bacillati</taxon>
        <taxon>Actinomycetota</taxon>
        <taxon>Actinomycetes</taxon>
        <taxon>Micrococcales</taxon>
        <taxon>Microbacteriaceae</taxon>
        <taxon>Frondihabitans</taxon>
    </lineage>
</organism>
<feature type="region of interest" description="Disordered" evidence="1">
    <location>
        <begin position="32"/>
        <end position="71"/>
    </location>
</feature>
<accession>A0ABP8E084</accession>
<evidence type="ECO:0000313" key="2">
    <source>
        <dbReference type="EMBL" id="GAA4265635.1"/>
    </source>
</evidence>
<evidence type="ECO:0008006" key="4">
    <source>
        <dbReference type="Google" id="ProtNLM"/>
    </source>
</evidence>
<dbReference type="RefSeq" id="WP_344794159.1">
    <property type="nucleotide sequence ID" value="NZ_BAABAU010000001.1"/>
</dbReference>
<proteinExistence type="predicted"/>